<proteinExistence type="predicted"/>
<sequence length="378" mass="42613">MAKLSPDKSDANPWLTGEYVIYWGLIWSIVSLILYLNFSVVDPQSSLPWWFHLSTTALEEIGLLVSGYLCWRNYRSKYIAGGRAVWLLFAIAMLAFFVGNLWFYLWEVLWGLAPAASAGNIFYILFYLILIAGMRLAILDRDVQLARQQWVAVIGVMSIGLTMGCWLTTLSAKAVTAPPSLEISLERSIVRSGTLVASRAPQIPDSPQDRVIPARFPNDGIGSFQSGKPTMEKRQNSESRQKLSQRVLTQSQQIDPSTQAPDWVLAIDRAMHPLVDTFNLFYVLCDLVLLTFAVILLLGFWGGQLGLPWRTTAQAVLCFYIADTWFAYANNRVQGYESGFIMEVFWIFGIVQFGIAAALEFDNSIRARRLARRRTAIK</sequence>
<keyword evidence="1" id="KW-0472">Membrane</keyword>
<gene>
    <name evidence="2" type="ORF">Cha6605_4623</name>
</gene>
<evidence type="ECO:0000256" key="1">
    <source>
        <dbReference type="SAM" id="Phobius"/>
    </source>
</evidence>
<keyword evidence="1" id="KW-1133">Transmembrane helix</keyword>
<dbReference type="Proteomes" id="UP000010366">
    <property type="component" value="Chromosome"/>
</dbReference>
<feature type="transmembrane region" description="Helical" evidence="1">
    <location>
        <begin position="280"/>
        <end position="300"/>
    </location>
</feature>
<dbReference type="RefSeq" id="WP_015161639.1">
    <property type="nucleotide sequence ID" value="NC_019697.1"/>
</dbReference>
<evidence type="ECO:0000313" key="3">
    <source>
        <dbReference type="Proteomes" id="UP000010366"/>
    </source>
</evidence>
<organism evidence="2 3">
    <name type="scientific">Chamaesiphon minutus (strain ATCC 27169 / PCC 6605)</name>
    <dbReference type="NCBI Taxonomy" id="1173020"/>
    <lineage>
        <taxon>Bacteria</taxon>
        <taxon>Bacillati</taxon>
        <taxon>Cyanobacteriota</taxon>
        <taxon>Cyanophyceae</taxon>
        <taxon>Gomontiellales</taxon>
        <taxon>Chamaesiphonaceae</taxon>
        <taxon>Chamaesiphon</taxon>
    </lineage>
</organism>
<dbReference type="eggNOG" id="COG0815">
    <property type="taxonomic scope" value="Bacteria"/>
</dbReference>
<reference evidence="2 3" key="1">
    <citation type="submission" date="2012-05" db="EMBL/GenBank/DDBJ databases">
        <title>Finished chromosome of genome of Chamaesiphon sp. PCC 6605.</title>
        <authorList>
            <consortium name="US DOE Joint Genome Institute"/>
            <person name="Gugger M."/>
            <person name="Coursin T."/>
            <person name="Rippka R."/>
            <person name="Tandeau De Marsac N."/>
            <person name="Huntemann M."/>
            <person name="Wei C.-L."/>
            <person name="Han J."/>
            <person name="Detter J.C."/>
            <person name="Han C."/>
            <person name="Tapia R."/>
            <person name="Chen A."/>
            <person name="Kyrpides N."/>
            <person name="Mavromatis K."/>
            <person name="Markowitz V."/>
            <person name="Szeto E."/>
            <person name="Ivanova N."/>
            <person name="Pagani I."/>
            <person name="Pati A."/>
            <person name="Goodwin L."/>
            <person name="Nordberg H.P."/>
            <person name="Cantor M.N."/>
            <person name="Hua S.X."/>
            <person name="Woyke T."/>
            <person name="Kerfeld C.A."/>
        </authorList>
    </citation>
    <scope>NUCLEOTIDE SEQUENCE [LARGE SCALE GENOMIC DNA]</scope>
    <source>
        <strain evidence="3">ATCC 27169 / PCC 6605</strain>
    </source>
</reference>
<keyword evidence="1" id="KW-0812">Transmembrane</keyword>
<dbReference type="OrthoDB" id="530911at2"/>
<accession>K9UM66</accession>
<name>K9UM66_CHAP6</name>
<dbReference type="EMBL" id="CP003600">
    <property type="protein sequence ID" value="AFY95541.1"/>
    <property type="molecule type" value="Genomic_DNA"/>
</dbReference>
<keyword evidence="3" id="KW-1185">Reference proteome</keyword>
<feature type="transmembrane region" description="Helical" evidence="1">
    <location>
        <begin position="117"/>
        <end position="138"/>
    </location>
</feature>
<feature type="transmembrane region" description="Helical" evidence="1">
    <location>
        <begin position="307"/>
        <end position="328"/>
    </location>
</feature>
<evidence type="ECO:0000313" key="2">
    <source>
        <dbReference type="EMBL" id="AFY95541.1"/>
    </source>
</evidence>
<feature type="transmembrane region" description="Helical" evidence="1">
    <location>
        <begin position="150"/>
        <end position="169"/>
    </location>
</feature>
<dbReference type="AlphaFoldDB" id="K9UM66"/>
<protein>
    <submittedName>
        <fullName evidence="2">Uncharacterized protein</fullName>
    </submittedName>
</protein>
<feature type="transmembrane region" description="Helical" evidence="1">
    <location>
        <begin position="20"/>
        <end position="38"/>
    </location>
</feature>
<feature type="transmembrane region" description="Helical" evidence="1">
    <location>
        <begin position="83"/>
        <end position="105"/>
    </location>
</feature>
<dbReference type="STRING" id="1173020.Cha6605_4623"/>
<feature type="transmembrane region" description="Helical" evidence="1">
    <location>
        <begin position="50"/>
        <end position="71"/>
    </location>
</feature>
<dbReference type="HOGENOM" id="CLU_882238_0_0_3"/>
<dbReference type="KEGG" id="cmp:Cha6605_4623"/>
<feature type="transmembrane region" description="Helical" evidence="1">
    <location>
        <begin position="340"/>
        <end position="359"/>
    </location>
</feature>